<accession>A0ABU2IIW6</accession>
<dbReference type="RefSeq" id="WP_070260927.1">
    <property type="nucleotide sequence ID" value="NZ_JASAZZ010000001.1"/>
</dbReference>
<comment type="caution">
    <text evidence="1">The sequence shown here is derived from an EMBL/GenBank/DDBJ whole genome shotgun (WGS) entry which is preliminary data.</text>
</comment>
<reference evidence="1 2" key="1">
    <citation type="submission" date="2023-05" db="EMBL/GenBank/DDBJ databases">
        <title>A Combination of Whole Genome Sequencing and Metagenomics Reveals Diversity of Listeria spp. in Soil Collected from the Nantahala National Forest.</title>
        <authorList>
            <person name="Wang J."/>
            <person name="Schamp C.N."/>
            <person name="Hudson L.K."/>
            <person name="Chaggar H.K."/>
            <person name="Bryan D.W."/>
            <person name="Radosevich M."/>
            <person name="Denes T.G."/>
        </authorList>
    </citation>
    <scope>NUCLEOTIDE SEQUENCE [LARGE SCALE GENOMIC DNA]</scope>
    <source>
        <strain evidence="1 2">UTK S2-0002</strain>
    </source>
</reference>
<name>A0ABU2IIW6_9LIST</name>
<dbReference type="EMBL" id="JASBAM010000001">
    <property type="protein sequence ID" value="MDT0112618.1"/>
    <property type="molecule type" value="Genomic_DNA"/>
</dbReference>
<sequence length="113" mass="13107">MLLEEIKVNDIFCTSWGYEQTNVSFWQVVKRTPKSVTLRPIKKRIVEIHSNMSRSEMPILNEFTSSAFSNKEDYSITKMIKGGATKDALPGYHGWDDFVRYEEGEALESSSWY</sequence>
<dbReference type="Proteomes" id="UP001252688">
    <property type="component" value="Unassembled WGS sequence"/>
</dbReference>
<proteinExistence type="predicted"/>
<keyword evidence="2" id="KW-1185">Reference proteome</keyword>
<evidence type="ECO:0000313" key="2">
    <source>
        <dbReference type="Proteomes" id="UP001252688"/>
    </source>
</evidence>
<protein>
    <submittedName>
        <fullName evidence="1">Uncharacterized protein</fullName>
    </submittedName>
</protein>
<organism evidence="1 2">
    <name type="scientific">Listeria cossartiae subsp. cayugensis</name>
    <dbReference type="NCBI Taxonomy" id="2713505"/>
    <lineage>
        <taxon>Bacteria</taxon>
        <taxon>Bacillati</taxon>
        <taxon>Bacillota</taxon>
        <taxon>Bacilli</taxon>
        <taxon>Bacillales</taxon>
        <taxon>Listeriaceae</taxon>
        <taxon>Listeria</taxon>
        <taxon>Listeria cossartiae</taxon>
    </lineage>
</organism>
<gene>
    <name evidence="1" type="ORF">QJV37_00580</name>
</gene>
<evidence type="ECO:0000313" key="1">
    <source>
        <dbReference type="EMBL" id="MDT0112618.1"/>
    </source>
</evidence>